<evidence type="ECO:0000259" key="10">
    <source>
        <dbReference type="SMART" id="SM01368"/>
    </source>
</evidence>
<reference evidence="11" key="1">
    <citation type="journal article" date="2012" name="Dev. Biol.">
        <title>The Retinoblastoma pathway regulates stem cell proliferation in freshwater planarians.</title>
        <authorList>
            <person name="Zhu S.J."/>
            <person name="Pearson B.J."/>
        </authorList>
    </citation>
    <scope>NUCLEOTIDE SEQUENCE</scope>
    <source>
        <strain evidence="11">CIW4</strain>
    </source>
</reference>
<keyword evidence="5" id="KW-0804">Transcription</keyword>
<comment type="subcellular location">
    <subcellularLocation>
        <location evidence="1">Nucleus</location>
    </subcellularLocation>
</comment>
<dbReference type="PANTHER" id="PTHR13742:SF17">
    <property type="entry name" value="RE32990P-RELATED"/>
    <property type="match status" value="1"/>
</dbReference>
<dbReference type="GO" id="GO:0005634">
    <property type="term" value="C:nucleus"/>
    <property type="evidence" value="ECO:0007669"/>
    <property type="project" value="UniProtKB-SubCell"/>
</dbReference>
<gene>
    <name evidence="11" type="primary">Rb</name>
</gene>
<dbReference type="Gene3D" id="1.10.472.140">
    <property type="match status" value="1"/>
</dbReference>
<keyword evidence="6" id="KW-0539">Nucleus</keyword>
<evidence type="ECO:0000256" key="3">
    <source>
        <dbReference type="ARBA" id="ARBA00022491"/>
    </source>
</evidence>
<dbReference type="Pfam" id="PF01858">
    <property type="entry name" value="RB_A"/>
    <property type="match status" value="1"/>
</dbReference>
<dbReference type="InterPro" id="IPR002719">
    <property type="entry name" value="RB_B"/>
</dbReference>
<dbReference type="AlphaFoldDB" id="K9MXG1"/>
<keyword evidence="7" id="KW-0131">Cell cycle</keyword>
<dbReference type="SUPFAM" id="SSF47954">
    <property type="entry name" value="Cyclin-like"/>
    <property type="match status" value="2"/>
</dbReference>
<dbReference type="InterPro" id="IPR028309">
    <property type="entry name" value="RB_fam"/>
</dbReference>
<comment type="similarity">
    <text evidence="2">Belongs to the retinoblastoma protein (RB) family.</text>
</comment>
<dbReference type="GO" id="GO:0030154">
    <property type="term" value="P:cell differentiation"/>
    <property type="evidence" value="ECO:0007669"/>
    <property type="project" value="TreeGrafter"/>
</dbReference>
<evidence type="ECO:0000256" key="6">
    <source>
        <dbReference type="ARBA" id="ARBA00023242"/>
    </source>
</evidence>
<dbReference type="InterPro" id="IPR002720">
    <property type="entry name" value="RB_A"/>
</dbReference>
<evidence type="ECO:0000256" key="8">
    <source>
        <dbReference type="SAM" id="MobiDB-lite"/>
    </source>
</evidence>
<dbReference type="GO" id="GO:0005667">
    <property type="term" value="C:transcription regulator complex"/>
    <property type="evidence" value="ECO:0007669"/>
    <property type="project" value="TreeGrafter"/>
</dbReference>
<dbReference type="PANTHER" id="PTHR13742">
    <property type="entry name" value="RETINOBLASTOMA-ASSOCIATED PROTEIN RB -RELATED"/>
    <property type="match status" value="1"/>
</dbReference>
<protein>
    <submittedName>
        <fullName evidence="11">Retinoblastoma-like protein</fullName>
    </submittedName>
</protein>
<dbReference type="OrthoDB" id="844594at2759"/>
<dbReference type="EMBL" id="JX967264">
    <property type="protein sequence ID" value="AFY07415.1"/>
    <property type="molecule type" value="mRNA"/>
</dbReference>
<evidence type="ECO:0000259" key="9">
    <source>
        <dbReference type="SMART" id="SM01367"/>
    </source>
</evidence>
<feature type="region of interest" description="Disordered" evidence="8">
    <location>
        <begin position="903"/>
        <end position="925"/>
    </location>
</feature>
<feature type="domain" description="Retinoblastoma-associated protein N-terminal" evidence="9">
    <location>
        <begin position="68"/>
        <end position="207"/>
    </location>
</feature>
<keyword evidence="4" id="KW-0805">Transcription regulation</keyword>
<keyword evidence="3" id="KW-0678">Repressor</keyword>
<dbReference type="GO" id="GO:0000977">
    <property type="term" value="F:RNA polymerase II transcription regulatory region sequence-specific DNA binding"/>
    <property type="evidence" value="ECO:0007669"/>
    <property type="project" value="TreeGrafter"/>
</dbReference>
<dbReference type="Gene3D" id="1.10.472.10">
    <property type="entry name" value="Cyclin-like"/>
    <property type="match status" value="2"/>
</dbReference>
<dbReference type="Pfam" id="PF01857">
    <property type="entry name" value="RB_B"/>
    <property type="match status" value="1"/>
</dbReference>
<proteinExistence type="evidence at transcript level"/>
<dbReference type="SMART" id="SM01367">
    <property type="entry name" value="DUF3452"/>
    <property type="match status" value="1"/>
</dbReference>
<sequence length="1034" mass="118688">MTNLNDDYEDQEEQLGKRFEDLCVDLCIESTVKEEAWDKYKEVSTNYCIDGDQLQWLVCALYECVRKSTTDNINSLDNTYVSLARLLSVSKMSFVQFFHRISKWADMVDMNEELRDRIERIESQFSVSAVIFDKYITGFYEIFQKIDESHGGQSMEEKFKVLCTDEELFRFTWLLYIKIKTNFPAICGDIILSFQLLLCTLDWIASNALISKSKQLFNSSFRGLPSDFHNRNWKAPERFPTVLKFICESNDMNYIDCKSTRDSFFRNYIEKLLEKEVIKGRETKEDNVLSSVNFEFNSRGIMNLYGEYMMASGDFDERIYLNPNALEEIGSVNSRANEMMLSSDLTPSAMRYMQEVINCGAVPGSVDTRKATAKPCAGKHNTVASGVVSRLNGGVNFNNYDSRVINSNYLIALLSKRQAYASEELTDMLQTHCFHSPMEDIITRLDKLSLLFLSAYNGKFIDYKTDLRILFQKKQTDPSLQRCQTTHKIYYYALEMILKSEISKIELRYKMRSRNSEAGEIKLNNIDISALLKKDEFHRALYAICVEIVLICSDSSKHFPWVLEVLELQAVHFYKIVEIFMRCVDLPREMVKYFSQVSENLVDSYSWRSDSTLWDSLARSGKAPSIDEVTPPERIEQSFKQGNKKLIVESNRERTVTKSSMITGRRLGTSAPLNQNIQNSQGSFRHEDDESARAAAQLLSANDDEKQENVEIETSHKLVYSIRHDSLALFFRHMYFLSSLRLRDICDRLHISRDLMCKIWTTFEHIITEETHLLKDRCIDQVILCCIFAVTRVASSRNLAFHEILQMYRMQQQSTREIYRSVLIESVKTNTGITTGGLPTDCKTNVHTSPGGTQRLIRTKEVRDDITRFYNHVFLPTVHNYVKRFLINYLMSGSNVSVSLTGPNSNLSKSSSQPQLNQPHLSPMPIRNNFDQILGSTSRRISNNKNIFVSPAKTQITMSPKRVTFTVNSSPSKELRDINAIIANAANKVKTGLSFNSTKRSEPTFFSSQSNISVLDRSGGGGGIQAAKRLRFDQ</sequence>
<evidence type="ECO:0000256" key="4">
    <source>
        <dbReference type="ARBA" id="ARBA00023015"/>
    </source>
</evidence>
<dbReference type="GO" id="GO:2000134">
    <property type="term" value="P:negative regulation of G1/S transition of mitotic cell cycle"/>
    <property type="evidence" value="ECO:0007669"/>
    <property type="project" value="TreeGrafter"/>
</dbReference>
<dbReference type="Pfam" id="PF11934">
    <property type="entry name" value="DUF3452"/>
    <property type="match status" value="1"/>
</dbReference>
<evidence type="ECO:0000256" key="7">
    <source>
        <dbReference type="ARBA" id="ARBA00023306"/>
    </source>
</evidence>
<evidence type="ECO:0000256" key="1">
    <source>
        <dbReference type="ARBA" id="ARBA00004123"/>
    </source>
</evidence>
<dbReference type="GO" id="GO:0006357">
    <property type="term" value="P:regulation of transcription by RNA polymerase II"/>
    <property type="evidence" value="ECO:0007669"/>
    <property type="project" value="InterPro"/>
</dbReference>
<evidence type="ECO:0000256" key="2">
    <source>
        <dbReference type="ARBA" id="ARBA00009475"/>
    </source>
</evidence>
<dbReference type="CDD" id="cd20548">
    <property type="entry name" value="CYCLIN_RB-like"/>
    <property type="match status" value="1"/>
</dbReference>
<name>K9MXG1_SCHMD</name>
<feature type="compositionally biased region" description="Polar residues" evidence="8">
    <location>
        <begin position="903"/>
        <end position="920"/>
    </location>
</feature>
<evidence type="ECO:0000256" key="5">
    <source>
        <dbReference type="ARBA" id="ARBA00023163"/>
    </source>
</evidence>
<evidence type="ECO:0000313" key="11">
    <source>
        <dbReference type="EMBL" id="AFY07415.1"/>
    </source>
</evidence>
<dbReference type="SMART" id="SM01368">
    <property type="entry name" value="RB_A"/>
    <property type="match status" value="1"/>
</dbReference>
<accession>K9MXG1</accession>
<feature type="domain" description="Retinoblastoma-associated protein A-box" evidence="10">
    <location>
        <begin position="402"/>
        <end position="617"/>
    </location>
</feature>
<organism evidence="11">
    <name type="scientific">Schmidtea mediterranea</name>
    <name type="common">Freshwater planarian flatworm</name>
    <dbReference type="NCBI Taxonomy" id="79327"/>
    <lineage>
        <taxon>Eukaryota</taxon>
        <taxon>Metazoa</taxon>
        <taxon>Spiralia</taxon>
        <taxon>Lophotrochozoa</taxon>
        <taxon>Platyhelminthes</taxon>
        <taxon>Rhabditophora</taxon>
        <taxon>Seriata</taxon>
        <taxon>Tricladida</taxon>
        <taxon>Continenticola</taxon>
        <taxon>Geoplanoidea</taxon>
        <taxon>Dugesiidae</taxon>
        <taxon>Schmidtea</taxon>
    </lineage>
</organism>
<dbReference type="InterPro" id="IPR036915">
    <property type="entry name" value="Cyclin-like_sf"/>
</dbReference>
<dbReference type="InterPro" id="IPR024599">
    <property type="entry name" value="RB_N"/>
</dbReference>
<dbReference type="GO" id="GO:0000785">
    <property type="term" value="C:chromatin"/>
    <property type="evidence" value="ECO:0007669"/>
    <property type="project" value="TreeGrafter"/>
</dbReference>